<feature type="compositionally biased region" description="Basic and acidic residues" evidence="5">
    <location>
        <begin position="86"/>
        <end position="243"/>
    </location>
</feature>
<feature type="region of interest" description="Disordered" evidence="5">
    <location>
        <begin position="59"/>
        <end position="274"/>
    </location>
</feature>
<comment type="caution">
    <text evidence="7">The sequence shown here is derived from an EMBL/GenBank/DDBJ whole genome shotgun (WGS) entry which is preliminary data.</text>
</comment>
<sequence length="364" mass="39462">MQPIREPSASESYFWPGIWAVALHILIFGLLFVSFAMTPDLPESKPIVQATLYQLKSKSQATTQTNQKIAGEAKKSAARQTEAEQLEQKLVEQKKQEAVKAAEQKKEEAAQKAEEQKAEDAAQKAEQKAEEAKKADDVKKADEAKKVNDAKKAEEKQLADIAKKKAEEDAKKKAEEDAKKAAAEEAKKQAADDAKKKAAEDAKKKSAEDAKKKATEDAKKKSTADAAKKSQEAARKSAEEKKAQALADLLSDKPERQQALADEQGDETAGSFDDLIRVRASEGWSRPPSARNNMSVILQIGMLPDGTISSVSVAKSSGDGPFDSSAVAAVKNIGRLTEMQGLKPADFAPYRSFKMTFTPGDLAL</sequence>
<dbReference type="RefSeq" id="WP_065834860.1">
    <property type="nucleotide sequence ID" value="NZ_LGSI01000056.1"/>
</dbReference>
<dbReference type="Gene3D" id="3.30.1150.10">
    <property type="match status" value="1"/>
</dbReference>
<feature type="transmembrane region" description="Helical" evidence="6">
    <location>
        <begin position="12"/>
        <end position="37"/>
    </location>
</feature>
<feature type="compositionally biased region" description="Polar residues" evidence="5">
    <location>
        <begin position="59"/>
        <end position="68"/>
    </location>
</feature>
<dbReference type="InterPro" id="IPR006260">
    <property type="entry name" value="TonB/TolA_C"/>
</dbReference>
<dbReference type="GO" id="GO:0016020">
    <property type="term" value="C:membrane"/>
    <property type="evidence" value="ECO:0007669"/>
    <property type="project" value="UniProtKB-SubCell"/>
</dbReference>
<evidence type="ECO:0000256" key="4">
    <source>
        <dbReference type="ARBA" id="ARBA00023136"/>
    </source>
</evidence>
<accession>A0A1C7Z5B8</accession>
<evidence type="ECO:0000256" key="6">
    <source>
        <dbReference type="SAM" id="Phobius"/>
    </source>
</evidence>
<dbReference type="GO" id="GO:0043213">
    <property type="term" value="P:bacteriocin transport"/>
    <property type="evidence" value="ECO:0007669"/>
    <property type="project" value="InterPro"/>
</dbReference>
<organism evidence="7 8">
    <name type="scientific">Pseudomonas syringae</name>
    <dbReference type="NCBI Taxonomy" id="317"/>
    <lineage>
        <taxon>Bacteria</taxon>
        <taxon>Pseudomonadati</taxon>
        <taxon>Pseudomonadota</taxon>
        <taxon>Gammaproteobacteria</taxon>
        <taxon>Pseudomonadales</taxon>
        <taxon>Pseudomonadaceae</taxon>
        <taxon>Pseudomonas</taxon>
    </lineage>
</organism>
<dbReference type="SUPFAM" id="SSF74653">
    <property type="entry name" value="TolA/TonB C-terminal domain"/>
    <property type="match status" value="1"/>
</dbReference>
<protein>
    <submittedName>
        <fullName evidence="7">Cell envelope biogenesis protein TolA</fullName>
    </submittedName>
</protein>
<evidence type="ECO:0000256" key="3">
    <source>
        <dbReference type="ARBA" id="ARBA00022989"/>
    </source>
</evidence>
<evidence type="ECO:0000256" key="1">
    <source>
        <dbReference type="ARBA" id="ARBA00004167"/>
    </source>
</evidence>
<dbReference type="OrthoDB" id="9779830at2"/>
<evidence type="ECO:0000256" key="2">
    <source>
        <dbReference type="ARBA" id="ARBA00022692"/>
    </source>
</evidence>
<keyword evidence="3 6" id="KW-1133">Transmembrane helix</keyword>
<dbReference type="Pfam" id="PF13103">
    <property type="entry name" value="TonB_2"/>
    <property type="match status" value="1"/>
</dbReference>
<evidence type="ECO:0000313" key="7">
    <source>
        <dbReference type="EMBL" id="OCR23375.1"/>
    </source>
</evidence>
<reference evidence="7 8" key="1">
    <citation type="submission" date="2015-07" db="EMBL/GenBank/DDBJ databases">
        <title>Draft genome sequence of a diazotrophic, plant growth-promoting rhizobacterium of the Pseudomonas syringae complex.</title>
        <authorList>
            <person name="Patten C.L."/>
            <person name="Jeong H."/>
        </authorList>
    </citation>
    <scope>NUCLEOTIDE SEQUENCE [LARGE SCALE GENOMIC DNA]</scope>
    <source>
        <strain evidence="7 8">GR12-2</strain>
    </source>
</reference>
<comment type="subcellular location">
    <subcellularLocation>
        <location evidence="1">Membrane</location>
        <topology evidence="1">Single-pass membrane protein</topology>
    </subcellularLocation>
</comment>
<dbReference type="NCBIfam" id="TIGR02794">
    <property type="entry name" value="tolA_full"/>
    <property type="match status" value="1"/>
</dbReference>
<dbReference type="EMBL" id="LGSI01000056">
    <property type="protein sequence ID" value="OCR23375.1"/>
    <property type="molecule type" value="Genomic_DNA"/>
</dbReference>
<dbReference type="Proteomes" id="UP000093104">
    <property type="component" value="Unassembled WGS sequence"/>
</dbReference>
<evidence type="ECO:0000256" key="5">
    <source>
        <dbReference type="SAM" id="MobiDB-lite"/>
    </source>
</evidence>
<gene>
    <name evidence="7" type="ORF">AFK24_19930</name>
</gene>
<evidence type="ECO:0000313" key="8">
    <source>
        <dbReference type="Proteomes" id="UP000093104"/>
    </source>
</evidence>
<dbReference type="NCBIfam" id="TIGR01352">
    <property type="entry name" value="tonB_Cterm"/>
    <property type="match status" value="1"/>
</dbReference>
<dbReference type="PATRIC" id="fig|317.243.peg.3878"/>
<name>A0A1C7Z5B8_PSESX</name>
<keyword evidence="4 6" id="KW-0472">Membrane</keyword>
<keyword evidence="2 6" id="KW-0812">Transmembrane</keyword>
<proteinExistence type="predicted"/>
<dbReference type="GO" id="GO:0019534">
    <property type="term" value="F:toxin transmembrane transporter activity"/>
    <property type="evidence" value="ECO:0007669"/>
    <property type="project" value="InterPro"/>
</dbReference>
<dbReference type="AlphaFoldDB" id="A0A1C7Z5B8"/>
<dbReference type="InterPro" id="IPR014161">
    <property type="entry name" value="Tol-Pal_TolA"/>
</dbReference>